<dbReference type="AlphaFoldDB" id="A0A4Y2AAT5"/>
<dbReference type="Gene3D" id="3.30.420.10">
    <property type="entry name" value="Ribonuclease H-like superfamily/Ribonuclease H"/>
    <property type="match status" value="1"/>
</dbReference>
<reference evidence="1 2" key="1">
    <citation type="journal article" date="2019" name="Sci. Rep.">
        <title>Orb-weaving spider Araneus ventricosus genome elucidates the spidroin gene catalogue.</title>
        <authorList>
            <person name="Kono N."/>
            <person name="Nakamura H."/>
            <person name="Ohtoshi R."/>
            <person name="Moran D.A.P."/>
            <person name="Shinohara A."/>
            <person name="Yoshida Y."/>
            <person name="Fujiwara M."/>
            <person name="Mori M."/>
            <person name="Tomita M."/>
            <person name="Arakawa K."/>
        </authorList>
    </citation>
    <scope>NUCLEOTIDE SEQUENCE [LARGE SCALE GENOMIC DNA]</scope>
</reference>
<dbReference type="Proteomes" id="UP000499080">
    <property type="component" value="Unassembled WGS sequence"/>
</dbReference>
<proteinExistence type="predicted"/>
<keyword evidence="2" id="KW-1185">Reference proteome</keyword>
<evidence type="ECO:0000313" key="1">
    <source>
        <dbReference type="EMBL" id="GBL76687.1"/>
    </source>
</evidence>
<organism evidence="1 2">
    <name type="scientific">Araneus ventricosus</name>
    <name type="common">Orbweaver spider</name>
    <name type="synonym">Epeira ventricosa</name>
    <dbReference type="NCBI Taxonomy" id="182803"/>
    <lineage>
        <taxon>Eukaryota</taxon>
        <taxon>Metazoa</taxon>
        <taxon>Ecdysozoa</taxon>
        <taxon>Arthropoda</taxon>
        <taxon>Chelicerata</taxon>
        <taxon>Arachnida</taxon>
        <taxon>Araneae</taxon>
        <taxon>Araneomorphae</taxon>
        <taxon>Entelegynae</taxon>
        <taxon>Araneoidea</taxon>
        <taxon>Araneidae</taxon>
        <taxon>Araneus</taxon>
    </lineage>
</organism>
<sequence length="201" mass="22600">MYSLCMIGGSSGQGNVLPQDDRVAYRHSVLEQSTIVTLEGSDRTSESDVTLQHIASTSPPKLQWCSVRVQNAYMRPGMGRPCSAYGCGASYCVFDRNSSCCWHHSAQRTVTNRLLQGQLRARRPVACIPLTPNHCRLRHEWCQARAHWRTGWRSVVFSDENRFCLGASDWRVLVRRSPGHAGPTPEVMVWGEISKTWPALL</sequence>
<dbReference type="EMBL" id="BGPR01079939">
    <property type="protein sequence ID" value="GBL76687.1"/>
    <property type="molecule type" value="Genomic_DNA"/>
</dbReference>
<evidence type="ECO:0008006" key="3">
    <source>
        <dbReference type="Google" id="ProtNLM"/>
    </source>
</evidence>
<gene>
    <name evidence="1" type="ORF">AVEN_216714_1</name>
</gene>
<protein>
    <recommendedName>
        <fullName evidence="3">Transposase Tc1-like domain-containing protein</fullName>
    </recommendedName>
</protein>
<comment type="caution">
    <text evidence="1">The sequence shown here is derived from an EMBL/GenBank/DDBJ whole genome shotgun (WGS) entry which is preliminary data.</text>
</comment>
<accession>A0A4Y2AAT5</accession>
<name>A0A4Y2AAT5_ARAVE</name>
<dbReference type="InterPro" id="IPR036397">
    <property type="entry name" value="RNaseH_sf"/>
</dbReference>
<evidence type="ECO:0000313" key="2">
    <source>
        <dbReference type="Proteomes" id="UP000499080"/>
    </source>
</evidence>
<dbReference type="GO" id="GO:0003676">
    <property type="term" value="F:nucleic acid binding"/>
    <property type="evidence" value="ECO:0007669"/>
    <property type="project" value="InterPro"/>
</dbReference>